<dbReference type="GO" id="GO:0046872">
    <property type="term" value="F:metal ion binding"/>
    <property type="evidence" value="ECO:0007669"/>
    <property type="project" value="UniProtKB-KW"/>
</dbReference>
<dbReference type="InterPro" id="IPR000028">
    <property type="entry name" value="Chloroperoxidase"/>
</dbReference>
<keyword evidence="4" id="KW-0479">Metal-binding</keyword>
<keyword evidence="3" id="KW-0349">Heme</keyword>
<dbReference type="Pfam" id="PF01328">
    <property type="entry name" value="Peroxidase_2"/>
    <property type="match status" value="1"/>
</dbReference>
<keyword evidence="6" id="KW-0408">Iron</keyword>
<dbReference type="AlphaFoldDB" id="A0A6A5V2H6"/>
<dbReference type="PANTHER" id="PTHR33577">
    <property type="entry name" value="STERIGMATOCYSTIN BIOSYNTHESIS PEROXIDASE STCC-RELATED"/>
    <property type="match status" value="1"/>
</dbReference>
<evidence type="ECO:0000256" key="7">
    <source>
        <dbReference type="ARBA" id="ARBA00025795"/>
    </source>
</evidence>
<accession>A0A6A5V2H6</accession>
<dbReference type="EMBL" id="ML976703">
    <property type="protein sequence ID" value="KAF1970232.1"/>
    <property type="molecule type" value="Genomic_DNA"/>
</dbReference>
<dbReference type="PANTHER" id="PTHR33577:SF1">
    <property type="entry name" value="HEME HALOPEROXIDASE FAMILY PROFILE DOMAIN-CONTAINING PROTEIN"/>
    <property type="match status" value="1"/>
</dbReference>
<evidence type="ECO:0000256" key="3">
    <source>
        <dbReference type="ARBA" id="ARBA00022617"/>
    </source>
</evidence>
<sequence length="407" mass="45167">MVSSVIAALSSAYSFKPKEQRIDVSGDHKFIAPDFSTDYRGPCPALNALANHGYIPRNGIASVEQIVKASTEVFGIEKDFATFTATYGIAFAASPNLKNLSIGAAVRPGDVPSDLRVGLSTRPQGLSLTHVGLEHDASPTRMDLYEKGSNGNNYDLSPSLFQQLLHRQEGIAEHKVNYNIKVLAHHRFQRIQDSIANNADFFLQPFSGCFFQGNSYAVIYRAFANHSVEHPMGRLDRKTLMSFFGVYKDGDRLKYNKGGERIPDIWYRRPHDDPYDIKKANNDLLEMGEYHPELIDEYCAGSNLAGADEQKTYAAIDMNKLTNGTYKSSTLRDGYNLSCAAFTTSVQTAPWWLSRYYSKLGTMVMPRLLATLQPLTGALGCKVLGGTLDETLFQVFPGFKESLNVPQ</sequence>
<keyword evidence="5" id="KW-0560">Oxidoreductase</keyword>
<evidence type="ECO:0000256" key="6">
    <source>
        <dbReference type="ARBA" id="ARBA00023004"/>
    </source>
</evidence>
<proteinExistence type="inferred from homology"/>
<dbReference type="Gene3D" id="1.10.489.10">
    <property type="entry name" value="Chloroperoxidase-like"/>
    <property type="match status" value="1"/>
</dbReference>
<feature type="domain" description="Heme haloperoxidase family profile" evidence="8">
    <location>
        <begin position="26"/>
        <end position="286"/>
    </location>
</feature>
<evidence type="ECO:0000256" key="4">
    <source>
        <dbReference type="ARBA" id="ARBA00022723"/>
    </source>
</evidence>
<name>A0A6A5V2H6_9PLEO</name>
<dbReference type="PROSITE" id="PS51405">
    <property type="entry name" value="HEME_HALOPEROXIDASE"/>
    <property type="match status" value="1"/>
</dbReference>
<evidence type="ECO:0000313" key="9">
    <source>
        <dbReference type="EMBL" id="KAF1970232.1"/>
    </source>
</evidence>
<evidence type="ECO:0000259" key="8">
    <source>
        <dbReference type="PROSITE" id="PS51405"/>
    </source>
</evidence>
<dbReference type="InterPro" id="IPR036851">
    <property type="entry name" value="Chloroperoxidase-like_sf"/>
</dbReference>
<gene>
    <name evidence="9" type="ORF">BU23DRAFT_538647</name>
</gene>
<dbReference type="OrthoDB" id="407298at2759"/>
<evidence type="ECO:0000256" key="5">
    <source>
        <dbReference type="ARBA" id="ARBA00023002"/>
    </source>
</evidence>
<dbReference type="SUPFAM" id="SSF47571">
    <property type="entry name" value="Cloroperoxidase"/>
    <property type="match status" value="1"/>
</dbReference>
<dbReference type="GO" id="GO:0004601">
    <property type="term" value="F:peroxidase activity"/>
    <property type="evidence" value="ECO:0007669"/>
    <property type="project" value="UniProtKB-KW"/>
</dbReference>
<keyword evidence="2 9" id="KW-0575">Peroxidase</keyword>
<dbReference type="Proteomes" id="UP000800036">
    <property type="component" value="Unassembled WGS sequence"/>
</dbReference>
<comment type="similarity">
    <text evidence="7">Belongs to the chloroperoxidase family.</text>
</comment>
<protein>
    <submittedName>
        <fullName evidence="9">Cloroperoxidase</fullName>
    </submittedName>
</protein>
<evidence type="ECO:0000256" key="2">
    <source>
        <dbReference type="ARBA" id="ARBA00022559"/>
    </source>
</evidence>
<comment type="cofactor">
    <cofactor evidence="1">
        <name>heme b</name>
        <dbReference type="ChEBI" id="CHEBI:60344"/>
    </cofactor>
</comment>
<reference evidence="9" key="1">
    <citation type="journal article" date="2020" name="Stud. Mycol.">
        <title>101 Dothideomycetes genomes: a test case for predicting lifestyles and emergence of pathogens.</title>
        <authorList>
            <person name="Haridas S."/>
            <person name="Albert R."/>
            <person name="Binder M."/>
            <person name="Bloem J."/>
            <person name="Labutti K."/>
            <person name="Salamov A."/>
            <person name="Andreopoulos B."/>
            <person name="Baker S."/>
            <person name="Barry K."/>
            <person name="Bills G."/>
            <person name="Bluhm B."/>
            <person name="Cannon C."/>
            <person name="Castanera R."/>
            <person name="Culley D."/>
            <person name="Daum C."/>
            <person name="Ezra D."/>
            <person name="Gonzalez J."/>
            <person name="Henrissat B."/>
            <person name="Kuo A."/>
            <person name="Liang C."/>
            <person name="Lipzen A."/>
            <person name="Lutzoni F."/>
            <person name="Magnuson J."/>
            <person name="Mondo S."/>
            <person name="Nolan M."/>
            <person name="Ohm R."/>
            <person name="Pangilinan J."/>
            <person name="Park H.-J."/>
            <person name="Ramirez L."/>
            <person name="Alfaro M."/>
            <person name="Sun H."/>
            <person name="Tritt A."/>
            <person name="Yoshinaga Y."/>
            <person name="Zwiers L.-H."/>
            <person name="Turgeon B."/>
            <person name="Goodwin S."/>
            <person name="Spatafora J."/>
            <person name="Crous P."/>
            <person name="Grigoriev I."/>
        </authorList>
    </citation>
    <scope>NUCLEOTIDE SEQUENCE</scope>
    <source>
        <strain evidence="9">CBS 107.79</strain>
    </source>
</reference>
<evidence type="ECO:0000313" key="10">
    <source>
        <dbReference type="Proteomes" id="UP000800036"/>
    </source>
</evidence>
<evidence type="ECO:0000256" key="1">
    <source>
        <dbReference type="ARBA" id="ARBA00001970"/>
    </source>
</evidence>
<organism evidence="9 10">
    <name type="scientific">Bimuria novae-zelandiae CBS 107.79</name>
    <dbReference type="NCBI Taxonomy" id="1447943"/>
    <lineage>
        <taxon>Eukaryota</taxon>
        <taxon>Fungi</taxon>
        <taxon>Dikarya</taxon>
        <taxon>Ascomycota</taxon>
        <taxon>Pezizomycotina</taxon>
        <taxon>Dothideomycetes</taxon>
        <taxon>Pleosporomycetidae</taxon>
        <taxon>Pleosporales</taxon>
        <taxon>Massarineae</taxon>
        <taxon>Didymosphaeriaceae</taxon>
        <taxon>Bimuria</taxon>
    </lineage>
</organism>
<keyword evidence="10" id="KW-1185">Reference proteome</keyword>